<dbReference type="EMBL" id="BPQQ01000002">
    <property type="protein sequence ID" value="GJD98296.1"/>
    <property type="molecule type" value="Genomic_DNA"/>
</dbReference>
<protein>
    <recommendedName>
        <fullName evidence="3">GAF domain-containing protein</fullName>
    </recommendedName>
</protein>
<gene>
    <name evidence="1" type="ORF">GMJLKIPL_0203</name>
</gene>
<organism evidence="1 2">
    <name type="scientific">Methylobacterium isbiliense</name>
    <dbReference type="NCBI Taxonomy" id="315478"/>
    <lineage>
        <taxon>Bacteria</taxon>
        <taxon>Pseudomonadati</taxon>
        <taxon>Pseudomonadota</taxon>
        <taxon>Alphaproteobacteria</taxon>
        <taxon>Hyphomicrobiales</taxon>
        <taxon>Methylobacteriaceae</taxon>
        <taxon>Methylobacterium</taxon>
    </lineage>
</organism>
<evidence type="ECO:0000313" key="2">
    <source>
        <dbReference type="Proteomes" id="UP001055153"/>
    </source>
</evidence>
<keyword evidence="2" id="KW-1185">Reference proteome</keyword>
<comment type="caution">
    <text evidence="1">The sequence shown here is derived from an EMBL/GenBank/DDBJ whole genome shotgun (WGS) entry which is preliminary data.</text>
</comment>
<name>A0ABQ4S5S0_9HYPH</name>
<evidence type="ECO:0000313" key="1">
    <source>
        <dbReference type="EMBL" id="GJD98296.1"/>
    </source>
</evidence>
<dbReference type="InterPro" id="IPR029016">
    <property type="entry name" value="GAF-like_dom_sf"/>
</dbReference>
<reference evidence="1" key="2">
    <citation type="submission" date="2021-08" db="EMBL/GenBank/DDBJ databases">
        <authorList>
            <person name="Tani A."/>
            <person name="Ola A."/>
            <person name="Ogura Y."/>
            <person name="Katsura K."/>
            <person name="Hayashi T."/>
        </authorList>
    </citation>
    <scope>NUCLEOTIDE SEQUENCE</scope>
    <source>
        <strain evidence="1">DSM 17168</strain>
    </source>
</reference>
<reference evidence="1" key="1">
    <citation type="journal article" date="2021" name="Front. Microbiol.">
        <title>Comprehensive Comparative Genomics and Phenotyping of Methylobacterium Species.</title>
        <authorList>
            <person name="Alessa O."/>
            <person name="Ogura Y."/>
            <person name="Fujitani Y."/>
            <person name="Takami H."/>
            <person name="Hayashi T."/>
            <person name="Sahin N."/>
            <person name="Tani A."/>
        </authorList>
    </citation>
    <scope>NUCLEOTIDE SEQUENCE</scope>
    <source>
        <strain evidence="1">DSM 17168</strain>
    </source>
</reference>
<dbReference type="Gene3D" id="3.30.450.40">
    <property type="match status" value="1"/>
</dbReference>
<accession>A0ABQ4S5S0</accession>
<dbReference type="RefSeq" id="WP_238233250.1">
    <property type="nucleotide sequence ID" value="NZ_BPQQ01000002.1"/>
</dbReference>
<proteinExistence type="predicted"/>
<dbReference type="SUPFAM" id="SSF55781">
    <property type="entry name" value="GAF domain-like"/>
    <property type="match status" value="1"/>
</dbReference>
<dbReference type="Proteomes" id="UP001055153">
    <property type="component" value="Unassembled WGS sequence"/>
</dbReference>
<sequence length="312" mass="33451">MTMQSFIRAAEIWLPAPDGSELMFGDGIYGTLHAFAEHSRAMRFRKGEGLPGEAWAARHPIVMGSFKGTGFRRIEAAEAAGLTSGIAMPVFAGSAIRAVVVLLCGDDQTHVGAIEVWRNDPLEGAQIGLHDGYYGAAELFRITSQLTKFGKGHGLPGLVWASGMPLVMRELYRAERFLRHKEAVKVGLSIGLGLPFDYDPGRTWVMAFLSALGTPIARRFEIWLPDASGERLVYESGVSDAEEQPNAARPRAIARGEGLLGTVLASRLPATTQDCAAGAAWLTGEAGETVAALAFPILNADGALKAVTVWRF</sequence>
<evidence type="ECO:0008006" key="3">
    <source>
        <dbReference type="Google" id="ProtNLM"/>
    </source>
</evidence>